<sequence length="555" mass="61903">MKFPLLMVLFFTTLFSSGEACGKKKKEIITWRCSNDQGKTNYYKTDECCERIKGELDKDGQNCNEELKGMTGKPKREISKKRRERILEAMECCNPPGTEKKTTKAEIITKILQPRVLRPRMFLLNKAYFPVCFITATPGIEPRIFRSTLGRLAIGPRNLHFTPHDRKIDSTAPRMATRPISAEPSEGFTLLMASNQNPVRIAMRDKHYNERSEIQNAAMKAGLDLIPSFSDRDNLVVVDYGTAQGANSIEPVKKAISTLPDGAIASLVFEDTPFNDFGTLAKTVSDNFTNHGSKIQIVPSLVPLGFYQQVVPTGQADLGFSWSSFNYLENVPSVSLDATASPAEFAVARHKALAAAAHTDLIKLLKLRAKETRSGGYFIAAIGGQAPEGESTPSKPGSQVLQAGLMRMVGEGKLALHELMQMALFPSHERTPKEVEAALEDGAVAPLWEEESLEPKLIVQPAWYVYQDKIKVSESKKDEALREYAQVAISNVVSASGWFWVDVLKKSRGQDWDGGEAFLEEFVNITVEEFVTKFADFKLEIWYNYIKLKRTDKKA</sequence>
<dbReference type="GO" id="GO:0046872">
    <property type="term" value="F:metal ion binding"/>
    <property type="evidence" value="ECO:0007669"/>
    <property type="project" value="UniProtKB-KW"/>
</dbReference>
<keyword evidence="1" id="KW-0479">Metal-binding</keyword>
<dbReference type="Gene3D" id="3.40.50.150">
    <property type="entry name" value="Vaccinia Virus protein VP39"/>
    <property type="match status" value="1"/>
</dbReference>
<evidence type="ECO:0000313" key="5">
    <source>
        <dbReference type="Proteomes" id="UP000544095"/>
    </source>
</evidence>
<keyword evidence="5" id="KW-1185">Reference proteome</keyword>
<name>A0A8H5URE3_9HYPO</name>
<proteinExistence type="predicted"/>
<dbReference type="Pfam" id="PF03492">
    <property type="entry name" value="Methyltransf_7"/>
    <property type="match status" value="1"/>
</dbReference>
<gene>
    <name evidence="4" type="ORF">FPANT_4776</name>
</gene>
<dbReference type="InterPro" id="IPR005299">
    <property type="entry name" value="MeTrfase_7"/>
</dbReference>
<evidence type="ECO:0000313" key="4">
    <source>
        <dbReference type="EMBL" id="KAF5594799.1"/>
    </source>
</evidence>
<dbReference type="SUPFAM" id="SSF53335">
    <property type="entry name" value="S-adenosyl-L-methionine-dependent methyltransferases"/>
    <property type="match status" value="1"/>
</dbReference>
<keyword evidence="4" id="KW-0808">Transferase</keyword>
<keyword evidence="2" id="KW-0460">Magnesium</keyword>
<keyword evidence="4" id="KW-0489">Methyltransferase</keyword>
<dbReference type="Gene3D" id="1.10.1200.270">
    <property type="entry name" value="Methyltransferase, alpha-helical capping domain"/>
    <property type="match status" value="1"/>
</dbReference>
<keyword evidence="3" id="KW-0732">Signal</keyword>
<dbReference type="AlphaFoldDB" id="A0A8H5URE3"/>
<accession>A0A8H5URE3</accession>
<dbReference type="GO" id="GO:0008168">
    <property type="term" value="F:methyltransferase activity"/>
    <property type="evidence" value="ECO:0007669"/>
    <property type="project" value="UniProtKB-KW"/>
</dbReference>
<dbReference type="Proteomes" id="UP000544095">
    <property type="component" value="Unassembled WGS sequence"/>
</dbReference>
<dbReference type="InterPro" id="IPR042086">
    <property type="entry name" value="MeTrfase_capping"/>
</dbReference>
<dbReference type="GO" id="GO:0032259">
    <property type="term" value="P:methylation"/>
    <property type="evidence" value="ECO:0007669"/>
    <property type="project" value="UniProtKB-KW"/>
</dbReference>
<feature type="signal peptide" evidence="3">
    <location>
        <begin position="1"/>
        <end position="20"/>
    </location>
</feature>
<comment type="caution">
    <text evidence="4">The sequence shown here is derived from an EMBL/GenBank/DDBJ whole genome shotgun (WGS) entry which is preliminary data.</text>
</comment>
<dbReference type="EMBL" id="JAAOAR010000220">
    <property type="protein sequence ID" value="KAF5594799.1"/>
    <property type="molecule type" value="Genomic_DNA"/>
</dbReference>
<feature type="chain" id="PRO_5034348798" evidence="3">
    <location>
        <begin position="21"/>
        <end position="555"/>
    </location>
</feature>
<protein>
    <submittedName>
        <fullName evidence="4">Fusarin C cluster-methyltransferase</fullName>
    </submittedName>
</protein>
<evidence type="ECO:0000256" key="3">
    <source>
        <dbReference type="SAM" id="SignalP"/>
    </source>
</evidence>
<dbReference type="PANTHER" id="PTHR31009">
    <property type="entry name" value="S-ADENOSYL-L-METHIONINE:CARBOXYL METHYLTRANSFERASE FAMILY PROTEIN"/>
    <property type="match status" value="1"/>
</dbReference>
<evidence type="ECO:0000256" key="2">
    <source>
        <dbReference type="ARBA" id="ARBA00022842"/>
    </source>
</evidence>
<dbReference type="InterPro" id="IPR029063">
    <property type="entry name" value="SAM-dependent_MTases_sf"/>
</dbReference>
<evidence type="ECO:0000256" key="1">
    <source>
        <dbReference type="ARBA" id="ARBA00022723"/>
    </source>
</evidence>
<reference evidence="4 5" key="1">
    <citation type="submission" date="2020-05" db="EMBL/GenBank/DDBJ databases">
        <title>Identification and distribution of gene clusters putatively required for synthesis of sphingolipid metabolism inhibitors in phylogenetically diverse species of the filamentous fungus Fusarium.</title>
        <authorList>
            <person name="Kim H.-S."/>
            <person name="Busman M."/>
            <person name="Brown D.W."/>
            <person name="Divon H."/>
            <person name="Uhlig S."/>
            <person name="Proctor R.H."/>
        </authorList>
    </citation>
    <scope>NUCLEOTIDE SEQUENCE [LARGE SCALE GENOMIC DNA]</scope>
    <source>
        <strain evidence="4 5">NRRL 25211</strain>
    </source>
</reference>
<organism evidence="4 5">
    <name type="scientific">Fusarium pseudoanthophilum</name>
    <dbReference type="NCBI Taxonomy" id="48495"/>
    <lineage>
        <taxon>Eukaryota</taxon>
        <taxon>Fungi</taxon>
        <taxon>Dikarya</taxon>
        <taxon>Ascomycota</taxon>
        <taxon>Pezizomycotina</taxon>
        <taxon>Sordariomycetes</taxon>
        <taxon>Hypocreomycetidae</taxon>
        <taxon>Hypocreales</taxon>
        <taxon>Nectriaceae</taxon>
        <taxon>Fusarium</taxon>
        <taxon>Fusarium fujikuroi species complex</taxon>
    </lineage>
</organism>